<organism evidence="1 2">
    <name type="scientific">Plakobranchus ocellatus</name>
    <dbReference type="NCBI Taxonomy" id="259542"/>
    <lineage>
        <taxon>Eukaryota</taxon>
        <taxon>Metazoa</taxon>
        <taxon>Spiralia</taxon>
        <taxon>Lophotrochozoa</taxon>
        <taxon>Mollusca</taxon>
        <taxon>Gastropoda</taxon>
        <taxon>Heterobranchia</taxon>
        <taxon>Euthyneura</taxon>
        <taxon>Panpulmonata</taxon>
        <taxon>Sacoglossa</taxon>
        <taxon>Placobranchoidea</taxon>
        <taxon>Plakobranchidae</taxon>
        <taxon>Plakobranchus</taxon>
    </lineage>
</organism>
<reference evidence="1 2" key="1">
    <citation type="journal article" date="2021" name="Elife">
        <title>Chloroplast acquisition without the gene transfer in kleptoplastic sea slugs, Plakobranchus ocellatus.</title>
        <authorList>
            <person name="Maeda T."/>
            <person name="Takahashi S."/>
            <person name="Yoshida T."/>
            <person name="Shimamura S."/>
            <person name="Takaki Y."/>
            <person name="Nagai Y."/>
            <person name="Toyoda A."/>
            <person name="Suzuki Y."/>
            <person name="Arimoto A."/>
            <person name="Ishii H."/>
            <person name="Satoh N."/>
            <person name="Nishiyama T."/>
            <person name="Hasebe M."/>
            <person name="Maruyama T."/>
            <person name="Minagawa J."/>
            <person name="Obokata J."/>
            <person name="Shigenobu S."/>
        </authorList>
    </citation>
    <scope>NUCLEOTIDE SEQUENCE [LARGE SCALE GENOMIC DNA]</scope>
</reference>
<proteinExistence type="predicted"/>
<gene>
    <name evidence="1" type="ORF">PoB_003741700</name>
</gene>
<sequence length="67" mass="7395">MPTPMGCSYSACCPTGRLVLTRCSEESLRNWSVFMTSGTGGVTPVISDRDREDQWSLAGQLAYRFSK</sequence>
<comment type="caution">
    <text evidence="1">The sequence shown here is derived from an EMBL/GenBank/DDBJ whole genome shotgun (WGS) entry which is preliminary data.</text>
</comment>
<dbReference type="Proteomes" id="UP000735302">
    <property type="component" value="Unassembled WGS sequence"/>
</dbReference>
<accession>A0AAV4AUB6</accession>
<evidence type="ECO:0000313" key="1">
    <source>
        <dbReference type="EMBL" id="GFO10912.1"/>
    </source>
</evidence>
<protein>
    <submittedName>
        <fullName evidence="1">Uncharacterized protein</fullName>
    </submittedName>
</protein>
<evidence type="ECO:0000313" key="2">
    <source>
        <dbReference type="Proteomes" id="UP000735302"/>
    </source>
</evidence>
<keyword evidence="2" id="KW-1185">Reference proteome</keyword>
<name>A0AAV4AUB6_9GAST</name>
<dbReference type="AlphaFoldDB" id="A0AAV4AUB6"/>
<dbReference type="EMBL" id="BLXT01004211">
    <property type="protein sequence ID" value="GFO10912.1"/>
    <property type="molecule type" value="Genomic_DNA"/>
</dbReference>